<sequence>MTTYPLSEPATIYAVEACGDATSDVVGRGTLEACMDIVASLPADRQSSVSIRMDALDLKFGPQEIGELQEFLREETAGLSNGDITAIKTSIL</sequence>
<comment type="caution">
    <text evidence="1">The sequence shown here is derived from an EMBL/GenBank/DDBJ whole genome shotgun (WGS) entry which is preliminary data.</text>
</comment>
<evidence type="ECO:0000313" key="2">
    <source>
        <dbReference type="Proteomes" id="UP000249555"/>
    </source>
</evidence>
<name>A0A2W4Z1K0_9SPHN</name>
<dbReference type="Proteomes" id="UP000249555">
    <property type="component" value="Unassembled WGS sequence"/>
</dbReference>
<evidence type="ECO:0000313" key="1">
    <source>
        <dbReference type="EMBL" id="PZO75944.1"/>
    </source>
</evidence>
<gene>
    <name evidence="1" type="ORF">DI640_03985</name>
</gene>
<organism evidence="1 2">
    <name type="scientific">Sphingomonas taxi</name>
    <dbReference type="NCBI Taxonomy" id="1549858"/>
    <lineage>
        <taxon>Bacteria</taxon>
        <taxon>Pseudomonadati</taxon>
        <taxon>Pseudomonadota</taxon>
        <taxon>Alphaproteobacteria</taxon>
        <taxon>Sphingomonadales</taxon>
        <taxon>Sphingomonadaceae</taxon>
        <taxon>Sphingomonas</taxon>
    </lineage>
</organism>
<proteinExistence type="predicted"/>
<dbReference type="EMBL" id="QFMX01000003">
    <property type="protein sequence ID" value="PZO75944.1"/>
    <property type="molecule type" value="Genomic_DNA"/>
</dbReference>
<reference evidence="1 2" key="1">
    <citation type="submission" date="2017-08" db="EMBL/GenBank/DDBJ databases">
        <title>Infants hospitalized years apart are colonized by the same room-sourced microbial strains.</title>
        <authorList>
            <person name="Brooks B."/>
            <person name="Olm M.R."/>
            <person name="Firek B.A."/>
            <person name="Baker R."/>
            <person name="Thomas B.C."/>
            <person name="Morowitz M.J."/>
            <person name="Banfield J.F."/>
        </authorList>
    </citation>
    <scope>NUCLEOTIDE SEQUENCE [LARGE SCALE GENOMIC DNA]</scope>
    <source>
        <strain evidence="1">S2_018_000_R3_119</strain>
    </source>
</reference>
<dbReference type="AlphaFoldDB" id="A0A2W4Z1K0"/>
<protein>
    <submittedName>
        <fullName evidence="1">Uncharacterized protein</fullName>
    </submittedName>
</protein>
<accession>A0A2W4Z1K0</accession>